<evidence type="ECO:0000313" key="1">
    <source>
        <dbReference type="EMBL" id="KAK3334416.1"/>
    </source>
</evidence>
<evidence type="ECO:0000313" key="2">
    <source>
        <dbReference type="Proteomes" id="UP001278500"/>
    </source>
</evidence>
<comment type="caution">
    <text evidence="1">The sequence shown here is derived from an EMBL/GenBank/DDBJ whole genome shotgun (WGS) entry which is preliminary data.</text>
</comment>
<reference evidence="1" key="2">
    <citation type="submission" date="2023-06" db="EMBL/GenBank/DDBJ databases">
        <authorList>
            <consortium name="Lawrence Berkeley National Laboratory"/>
            <person name="Haridas S."/>
            <person name="Hensen N."/>
            <person name="Bonometti L."/>
            <person name="Westerberg I."/>
            <person name="Brannstrom I.O."/>
            <person name="Guillou S."/>
            <person name="Cros-Aarteil S."/>
            <person name="Calhoun S."/>
            <person name="Kuo A."/>
            <person name="Mondo S."/>
            <person name="Pangilinan J."/>
            <person name="Riley R."/>
            <person name="Labutti K."/>
            <person name="Andreopoulos B."/>
            <person name="Lipzen A."/>
            <person name="Chen C."/>
            <person name="Yanf M."/>
            <person name="Daum C."/>
            <person name="Ng V."/>
            <person name="Clum A."/>
            <person name="Steindorff A."/>
            <person name="Ohm R."/>
            <person name="Martin F."/>
            <person name="Silar P."/>
            <person name="Natvig D."/>
            <person name="Lalanne C."/>
            <person name="Gautier V."/>
            <person name="Ament-Velasquez S.L."/>
            <person name="Kruys A."/>
            <person name="Hutchinson M.I."/>
            <person name="Powell A.J."/>
            <person name="Barry K."/>
            <person name="Miller A.N."/>
            <person name="Grigoriev I.V."/>
            <person name="Debuchy R."/>
            <person name="Gladieux P."/>
            <person name="Thoren M.H."/>
            <person name="Johannesson H."/>
        </authorList>
    </citation>
    <scope>NUCLEOTIDE SEQUENCE</scope>
    <source>
        <strain evidence="1">CBS 560.94</strain>
    </source>
</reference>
<reference evidence="1" key="1">
    <citation type="journal article" date="2023" name="Mol. Phylogenet. Evol.">
        <title>Genome-scale phylogeny and comparative genomics of the fungal order Sordariales.</title>
        <authorList>
            <person name="Hensen N."/>
            <person name="Bonometti L."/>
            <person name="Westerberg I."/>
            <person name="Brannstrom I.O."/>
            <person name="Guillou S."/>
            <person name="Cros-Aarteil S."/>
            <person name="Calhoun S."/>
            <person name="Haridas S."/>
            <person name="Kuo A."/>
            <person name="Mondo S."/>
            <person name="Pangilinan J."/>
            <person name="Riley R."/>
            <person name="LaButti K."/>
            <person name="Andreopoulos B."/>
            <person name="Lipzen A."/>
            <person name="Chen C."/>
            <person name="Yan M."/>
            <person name="Daum C."/>
            <person name="Ng V."/>
            <person name="Clum A."/>
            <person name="Steindorff A."/>
            <person name="Ohm R.A."/>
            <person name="Martin F."/>
            <person name="Silar P."/>
            <person name="Natvig D.O."/>
            <person name="Lalanne C."/>
            <person name="Gautier V."/>
            <person name="Ament-Velasquez S.L."/>
            <person name="Kruys A."/>
            <person name="Hutchinson M.I."/>
            <person name="Powell A.J."/>
            <person name="Barry K."/>
            <person name="Miller A.N."/>
            <person name="Grigoriev I.V."/>
            <person name="Debuchy R."/>
            <person name="Gladieux P."/>
            <person name="Hiltunen Thoren M."/>
            <person name="Johannesson H."/>
        </authorList>
    </citation>
    <scope>NUCLEOTIDE SEQUENCE</scope>
    <source>
        <strain evidence="1">CBS 560.94</strain>
    </source>
</reference>
<sequence length="341" mass="38625">MIGGSPIFNYLSDDPQVYILLLKDYIRPNRDICTPCKTRCCESYIKTASASGLAWNRLSPDDRLRPAHTRLDAQLAALGITADNAFGLDLSEGEVDMVFQPAARRLTIDREWDEIVSSVAAMTAYRGRARPDRYDASKSQHGTDRYALGKKMKHMCWSRFTGYDLVRPRGGQIEFWLFNLGQLLSDGAGAFLSSSTASADGVDNMKETDCTCPIFTTLSSRHPDTFSGYEWINLVLSVARSRISPDLLSAWSYPLFTEDFTLSSPYHPLSPGYNCAKDRSWYQTPHGYSRIRRYIHASNADFQGDICNTDQRDLELSFLFGFDVPTGSHPLIYYYAKYYFR</sequence>
<dbReference type="AlphaFoldDB" id="A0AAE0J1G7"/>
<protein>
    <submittedName>
        <fullName evidence="1">Uncharacterized protein</fullName>
    </submittedName>
</protein>
<dbReference type="EMBL" id="JAUEPP010000011">
    <property type="protein sequence ID" value="KAK3334416.1"/>
    <property type="molecule type" value="Genomic_DNA"/>
</dbReference>
<dbReference type="Proteomes" id="UP001278500">
    <property type="component" value="Unassembled WGS sequence"/>
</dbReference>
<dbReference type="RefSeq" id="XP_062676582.1">
    <property type="nucleotide sequence ID" value="XM_062830333.1"/>
</dbReference>
<dbReference type="GeneID" id="87867487"/>
<accession>A0AAE0J1G7</accession>
<keyword evidence="2" id="KW-1185">Reference proteome</keyword>
<organism evidence="1 2">
    <name type="scientific">Neurospora tetraspora</name>
    <dbReference type="NCBI Taxonomy" id="94610"/>
    <lineage>
        <taxon>Eukaryota</taxon>
        <taxon>Fungi</taxon>
        <taxon>Dikarya</taxon>
        <taxon>Ascomycota</taxon>
        <taxon>Pezizomycotina</taxon>
        <taxon>Sordariomycetes</taxon>
        <taxon>Sordariomycetidae</taxon>
        <taxon>Sordariales</taxon>
        <taxon>Sordariaceae</taxon>
        <taxon>Neurospora</taxon>
    </lineage>
</organism>
<gene>
    <name evidence="1" type="ORF">B0H65DRAFT_566658</name>
</gene>
<proteinExistence type="predicted"/>
<name>A0AAE0J1G7_9PEZI</name>